<dbReference type="Proteomes" id="UP000646911">
    <property type="component" value="Unassembled WGS sequence"/>
</dbReference>
<evidence type="ECO:0008006" key="4">
    <source>
        <dbReference type="Google" id="ProtNLM"/>
    </source>
</evidence>
<sequence length="113" mass="12521">MSSSWDSNSPVRALTSMHLYFAVIYGVISLPFLYELFSSFGKGQGGLIEMTVFSGIFILWAFAHYKASDAVETGKNWASGASYFLAVPLLLGIPIGTFFGIRMIMHARKLNRE</sequence>
<keyword evidence="1" id="KW-0472">Membrane</keyword>
<accession>A0ABR6ZIF6</accession>
<comment type="caution">
    <text evidence="2">The sequence shown here is derived from an EMBL/GenBank/DDBJ whole genome shotgun (WGS) entry which is preliminary data.</text>
</comment>
<proteinExistence type="predicted"/>
<feature type="transmembrane region" description="Helical" evidence="1">
    <location>
        <begin position="17"/>
        <end position="34"/>
    </location>
</feature>
<feature type="transmembrane region" description="Helical" evidence="1">
    <location>
        <begin position="83"/>
        <end position="105"/>
    </location>
</feature>
<name>A0ABR6ZIF6_9BURK</name>
<protein>
    <recommendedName>
        <fullName evidence="4">Transmembrane protein</fullName>
    </recommendedName>
</protein>
<keyword evidence="1" id="KW-0812">Transmembrane</keyword>
<feature type="transmembrane region" description="Helical" evidence="1">
    <location>
        <begin position="46"/>
        <end position="63"/>
    </location>
</feature>
<organism evidence="2 3">
    <name type="scientific">Undibacterium umbellatum</name>
    <dbReference type="NCBI Taxonomy" id="2762300"/>
    <lineage>
        <taxon>Bacteria</taxon>
        <taxon>Pseudomonadati</taxon>
        <taxon>Pseudomonadota</taxon>
        <taxon>Betaproteobacteria</taxon>
        <taxon>Burkholderiales</taxon>
        <taxon>Oxalobacteraceae</taxon>
        <taxon>Undibacterium</taxon>
    </lineage>
</organism>
<reference evidence="2 3" key="1">
    <citation type="submission" date="2020-08" db="EMBL/GenBank/DDBJ databases">
        <title>Novel species isolated from subtropical streams in China.</title>
        <authorList>
            <person name="Lu H."/>
        </authorList>
    </citation>
    <scope>NUCLEOTIDE SEQUENCE [LARGE SCALE GENOMIC DNA]</scope>
    <source>
        <strain evidence="2 3">NL8W</strain>
    </source>
</reference>
<gene>
    <name evidence="2" type="ORF">H8L47_28515</name>
</gene>
<evidence type="ECO:0000313" key="2">
    <source>
        <dbReference type="EMBL" id="MBC3911513.1"/>
    </source>
</evidence>
<keyword evidence="3" id="KW-1185">Reference proteome</keyword>
<evidence type="ECO:0000313" key="3">
    <source>
        <dbReference type="Proteomes" id="UP000646911"/>
    </source>
</evidence>
<keyword evidence="1" id="KW-1133">Transmembrane helix</keyword>
<dbReference type="EMBL" id="JACOFX010000038">
    <property type="protein sequence ID" value="MBC3911513.1"/>
    <property type="molecule type" value="Genomic_DNA"/>
</dbReference>
<evidence type="ECO:0000256" key="1">
    <source>
        <dbReference type="SAM" id="Phobius"/>
    </source>
</evidence>
<dbReference type="RefSeq" id="WP_222616718.1">
    <property type="nucleotide sequence ID" value="NZ_JACOFX010000038.1"/>
</dbReference>